<dbReference type="InterPro" id="IPR008906">
    <property type="entry name" value="HATC_C_dom"/>
</dbReference>
<evidence type="ECO:0000259" key="4">
    <source>
        <dbReference type="Pfam" id="PF14372"/>
    </source>
</evidence>
<dbReference type="EMBL" id="JAJJMB010001716">
    <property type="protein sequence ID" value="KAI3955729.1"/>
    <property type="molecule type" value="Genomic_DNA"/>
</dbReference>
<name>A0AAD4TDX8_9MAGN</name>
<reference evidence="5" key="1">
    <citation type="submission" date="2022-04" db="EMBL/GenBank/DDBJ databases">
        <title>A functionally conserved STORR gene fusion in Papaver species that diverged 16.8 million years ago.</title>
        <authorList>
            <person name="Catania T."/>
        </authorList>
    </citation>
    <scope>NUCLEOTIDE SEQUENCE</scope>
    <source>
        <strain evidence="5">S-188037</strain>
    </source>
</reference>
<evidence type="ECO:0000259" key="3">
    <source>
        <dbReference type="Pfam" id="PF05699"/>
    </source>
</evidence>
<feature type="domain" description="HAT C-terminal dimerisation" evidence="3">
    <location>
        <begin position="851"/>
        <end position="931"/>
    </location>
</feature>
<dbReference type="InterPro" id="IPR012337">
    <property type="entry name" value="RNaseH-like_sf"/>
</dbReference>
<dbReference type="GO" id="GO:0003677">
    <property type="term" value="F:DNA binding"/>
    <property type="evidence" value="ECO:0007669"/>
    <property type="project" value="UniProtKB-KW"/>
</dbReference>
<protein>
    <submittedName>
        <fullName evidence="5">Uncharacterized protein</fullName>
    </submittedName>
</protein>
<evidence type="ECO:0000256" key="1">
    <source>
        <dbReference type="ARBA" id="ARBA00023125"/>
    </source>
</evidence>
<keyword evidence="6" id="KW-1185">Reference proteome</keyword>
<dbReference type="PANTHER" id="PTHR46481">
    <property type="entry name" value="ZINC FINGER BED DOMAIN-CONTAINING PROTEIN 4"/>
    <property type="match status" value="1"/>
</dbReference>
<accession>A0AAD4TDX8</accession>
<dbReference type="PANTHER" id="PTHR46481:SF7">
    <property type="entry name" value="ZINC FINGER BED DOMAIN-CONTAINING PROTEIN RICESLEEPER 2-LIKE"/>
    <property type="match status" value="1"/>
</dbReference>
<gene>
    <name evidence="5" type="ORF">MKW98_006089</name>
</gene>
<dbReference type="SUPFAM" id="SSF53098">
    <property type="entry name" value="Ribonuclease H-like"/>
    <property type="match status" value="1"/>
</dbReference>
<comment type="caution">
    <text evidence="5">The sequence shown here is derived from an EMBL/GenBank/DDBJ whole genome shotgun (WGS) entry which is preliminary data.</text>
</comment>
<evidence type="ECO:0000256" key="2">
    <source>
        <dbReference type="SAM" id="MobiDB-lite"/>
    </source>
</evidence>
<proteinExistence type="predicted"/>
<feature type="domain" description="hAT-like transposase RNase-H fold" evidence="4">
    <location>
        <begin position="722"/>
        <end position="802"/>
    </location>
</feature>
<dbReference type="InterPro" id="IPR052035">
    <property type="entry name" value="ZnF_BED_domain_contain"/>
</dbReference>
<dbReference type="InterPro" id="IPR025525">
    <property type="entry name" value="hAT-like_transposase_RNase-H"/>
</dbReference>
<dbReference type="SMART" id="SM00614">
    <property type="entry name" value="ZnF_BED"/>
    <property type="match status" value="3"/>
</dbReference>
<keyword evidence="1" id="KW-0238">DNA-binding</keyword>
<dbReference type="Proteomes" id="UP001202328">
    <property type="component" value="Unassembled WGS sequence"/>
</dbReference>
<feature type="compositionally biased region" description="Low complexity" evidence="2">
    <location>
        <begin position="185"/>
        <end position="198"/>
    </location>
</feature>
<feature type="region of interest" description="Disordered" evidence="2">
    <location>
        <begin position="185"/>
        <end position="219"/>
    </location>
</feature>
<organism evidence="5 6">
    <name type="scientific">Papaver atlanticum</name>
    <dbReference type="NCBI Taxonomy" id="357466"/>
    <lineage>
        <taxon>Eukaryota</taxon>
        <taxon>Viridiplantae</taxon>
        <taxon>Streptophyta</taxon>
        <taxon>Embryophyta</taxon>
        <taxon>Tracheophyta</taxon>
        <taxon>Spermatophyta</taxon>
        <taxon>Magnoliopsida</taxon>
        <taxon>Ranunculales</taxon>
        <taxon>Papaveraceae</taxon>
        <taxon>Papaveroideae</taxon>
        <taxon>Papaver</taxon>
    </lineage>
</organism>
<sequence>MLQVSRSTIGTRYYRTSIQLRGSKCLASNTKRNQTEQEEEEKSGCFQGIHHLRDMDFNSMPEVGTVVYLPSLYLKFFETAPDGKSRNCKFCKQSYPIATAFGNLGRHLKYYHPGYDKMDDAIFSLTPQPITIVSSLGDANARPSPQPITAGRETADKNGGAVPRSSLQSMSSVTKMADKMSNVFSSSSPLSIPTVSQSADKMGDAISLPSPQSNRDTETKSMAEIVTVTEAASLYLKFFETAPDGKSRSCKFCNQSYPVPTAYGNLGRHLKYRHPEYDKMGDVLSSSSPQRIATVSERADKTGDAIPIPSPQPIATVTETAAKKPEAAPRPSLQPITTLAKTADKGNVTPAAKPTKNSMTSFFEISLDGMSQSCKFCNLSYSIATAIGNLQRHLKHRHPDEYDKMGDTLSNSSAQLITTASKSNTVDLDNLNWLLLRWLMGGSLPPSALQDKWLSNSFKFVNPMVKLWSNERLQAIIREVFKSTREDVKASLELVNSKISLTLEFWTSYEQIFYMSVTGHWIDESWSLHKVLLDISRIPYSCAGADVYRAIVKVLKMYNIGNKILSCTHDNSQKAKQACHTLKEYLDGQNSMAFSYIPCAARTLNLIIEDGLRNAKPVISKIREFVLELNTSPEISSDFKQTASAYQEGSWEFPIDVSTRWSGSYAMLDIARRASKSMDAVIRKHADTLDGSCILLNSGEKVSVSIMHLFLEPFKKTANNICTSKIPTVGLVLLFMDHVFEMISACRGSRNAPDWLKNCADDMAIKGKIYNDQVHNLYTYMAVILDPRIKVGLIPERFKLESNLKEAGDHFLRHYSNTHFPPPANGYSHQENDDGGNWKRRRVDMSTSTDELSQYLSEAPSPITTDILDWWKRNSSKYPRLSVMARDFLAVQSTSVSPDEAFSEKGDEVDNQRFCLPCASTQPMLCMRAWFESGFKLKYRSAEVDFEKLMEPVMRA</sequence>
<dbReference type="GO" id="GO:0046983">
    <property type="term" value="F:protein dimerization activity"/>
    <property type="evidence" value="ECO:0007669"/>
    <property type="project" value="InterPro"/>
</dbReference>
<feature type="region of interest" description="Disordered" evidence="2">
    <location>
        <begin position="136"/>
        <end position="172"/>
    </location>
</feature>
<evidence type="ECO:0000313" key="5">
    <source>
        <dbReference type="EMBL" id="KAI3955729.1"/>
    </source>
</evidence>
<dbReference type="Pfam" id="PF05699">
    <property type="entry name" value="Dimer_Tnp_hAT"/>
    <property type="match status" value="1"/>
</dbReference>
<dbReference type="Pfam" id="PF14372">
    <property type="entry name" value="hAT-like_RNase-H"/>
    <property type="match status" value="1"/>
</dbReference>
<dbReference type="AlphaFoldDB" id="A0AAD4TDX8"/>
<evidence type="ECO:0000313" key="6">
    <source>
        <dbReference type="Proteomes" id="UP001202328"/>
    </source>
</evidence>